<dbReference type="RefSeq" id="WP_344201055.1">
    <property type="nucleotide sequence ID" value="NZ_BAAAME010000004.1"/>
</dbReference>
<evidence type="ECO:0000313" key="3">
    <source>
        <dbReference type="EMBL" id="GAA1740591.1"/>
    </source>
</evidence>
<dbReference type="InterPro" id="IPR012349">
    <property type="entry name" value="Split_barrel_FMN-bd"/>
</dbReference>
<reference evidence="3 4" key="1">
    <citation type="journal article" date="2019" name="Int. J. Syst. Evol. Microbiol.">
        <title>The Global Catalogue of Microorganisms (GCM) 10K type strain sequencing project: providing services to taxonomists for standard genome sequencing and annotation.</title>
        <authorList>
            <consortium name="The Broad Institute Genomics Platform"/>
            <consortium name="The Broad Institute Genome Sequencing Center for Infectious Disease"/>
            <person name="Wu L."/>
            <person name="Ma J."/>
        </authorList>
    </citation>
    <scope>NUCLEOTIDE SEQUENCE [LARGE SCALE GENOMIC DNA]</scope>
    <source>
        <strain evidence="3 4">JCM 13518</strain>
    </source>
</reference>
<evidence type="ECO:0000256" key="1">
    <source>
        <dbReference type="ARBA" id="ARBA00023002"/>
    </source>
</evidence>
<sequence length="165" mass="17428">MTSTTGLPETSVQRAFRGAMGNVTASVSVVTTLTDGVPHGTTVSAFMSLSMDPPMLTFALDRSSNLLTRLGIGSVVGVNVLAAHHDQVALRFAGKGDDKFADVLWRVENGAPALGDRHAWVALRLAQLVEAGDHVLLIGDVIGADSTPSAPLTYWKRTFGTHQAF</sequence>
<keyword evidence="1" id="KW-0560">Oxidoreductase</keyword>
<dbReference type="InterPro" id="IPR002563">
    <property type="entry name" value="Flavin_Rdtase-like_dom"/>
</dbReference>
<dbReference type="Proteomes" id="UP001501057">
    <property type="component" value="Unassembled WGS sequence"/>
</dbReference>
<proteinExistence type="predicted"/>
<name>A0ABN2JW73_9ACTN</name>
<dbReference type="PANTHER" id="PTHR30466:SF1">
    <property type="entry name" value="FMN REDUCTASE (NADH) RUTF"/>
    <property type="match status" value="1"/>
</dbReference>
<dbReference type="Gene3D" id="2.30.110.10">
    <property type="entry name" value="Electron Transport, Fmn-binding Protein, Chain A"/>
    <property type="match status" value="1"/>
</dbReference>
<evidence type="ECO:0000259" key="2">
    <source>
        <dbReference type="SMART" id="SM00903"/>
    </source>
</evidence>
<dbReference type="EMBL" id="BAAAME010000004">
    <property type="protein sequence ID" value="GAA1740591.1"/>
    <property type="molecule type" value="Genomic_DNA"/>
</dbReference>
<comment type="caution">
    <text evidence="3">The sequence shown here is derived from an EMBL/GenBank/DDBJ whole genome shotgun (WGS) entry which is preliminary data.</text>
</comment>
<dbReference type="Pfam" id="PF01613">
    <property type="entry name" value="Flavin_Reduct"/>
    <property type="match status" value="1"/>
</dbReference>
<dbReference type="PANTHER" id="PTHR30466">
    <property type="entry name" value="FLAVIN REDUCTASE"/>
    <property type="match status" value="1"/>
</dbReference>
<organism evidence="3 4">
    <name type="scientific">Aeromicrobium alkaliterrae</name>
    <dbReference type="NCBI Taxonomy" id="302168"/>
    <lineage>
        <taxon>Bacteria</taxon>
        <taxon>Bacillati</taxon>
        <taxon>Actinomycetota</taxon>
        <taxon>Actinomycetes</taxon>
        <taxon>Propionibacteriales</taxon>
        <taxon>Nocardioidaceae</taxon>
        <taxon>Aeromicrobium</taxon>
    </lineage>
</organism>
<dbReference type="InterPro" id="IPR050268">
    <property type="entry name" value="NADH-dep_flavin_reductase"/>
</dbReference>
<feature type="domain" description="Flavin reductase like" evidence="2">
    <location>
        <begin position="20"/>
        <end position="161"/>
    </location>
</feature>
<gene>
    <name evidence="3" type="ORF">GCM10009710_21000</name>
</gene>
<protein>
    <submittedName>
        <fullName evidence="3">Flavin reductase family protein</fullName>
    </submittedName>
</protein>
<keyword evidence="4" id="KW-1185">Reference proteome</keyword>
<dbReference type="SMART" id="SM00903">
    <property type="entry name" value="Flavin_Reduct"/>
    <property type="match status" value="1"/>
</dbReference>
<dbReference type="SUPFAM" id="SSF50475">
    <property type="entry name" value="FMN-binding split barrel"/>
    <property type="match status" value="1"/>
</dbReference>
<evidence type="ECO:0000313" key="4">
    <source>
        <dbReference type="Proteomes" id="UP001501057"/>
    </source>
</evidence>
<accession>A0ABN2JW73</accession>